<dbReference type="STRING" id="649747.HMPREF0083_01585"/>
<keyword evidence="2" id="KW-1185">Reference proteome</keyword>
<name>U1YHT8_ANEAE</name>
<gene>
    <name evidence="1" type="ORF">HMPREF0083_01585</name>
</gene>
<organism evidence="1 2">
    <name type="scientific">Aneurinibacillus aneurinilyticus ATCC 12856</name>
    <dbReference type="NCBI Taxonomy" id="649747"/>
    <lineage>
        <taxon>Bacteria</taxon>
        <taxon>Bacillati</taxon>
        <taxon>Bacillota</taxon>
        <taxon>Bacilli</taxon>
        <taxon>Bacillales</taxon>
        <taxon>Paenibacillaceae</taxon>
        <taxon>Aneurinibacillus group</taxon>
        <taxon>Aneurinibacillus</taxon>
    </lineage>
</organism>
<dbReference type="AlphaFoldDB" id="U1YHT8"/>
<reference evidence="1 2" key="1">
    <citation type="submission" date="2013-08" db="EMBL/GenBank/DDBJ databases">
        <authorList>
            <person name="Weinstock G."/>
            <person name="Sodergren E."/>
            <person name="Wylie T."/>
            <person name="Fulton L."/>
            <person name="Fulton R."/>
            <person name="Fronick C."/>
            <person name="O'Laughlin M."/>
            <person name="Godfrey J."/>
            <person name="Miner T."/>
            <person name="Herter B."/>
            <person name="Appelbaum E."/>
            <person name="Cordes M."/>
            <person name="Lek S."/>
            <person name="Wollam A."/>
            <person name="Pepin K.H."/>
            <person name="Palsikar V.B."/>
            <person name="Mitreva M."/>
            <person name="Wilson R.K."/>
        </authorList>
    </citation>
    <scope>NUCLEOTIDE SEQUENCE [LARGE SCALE GENOMIC DNA]</scope>
    <source>
        <strain evidence="1 2">ATCC 12856</strain>
    </source>
</reference>
<evidence type="ECO:0000313" key="2">
    <source>
        <dbReference type="Proteomes" id="UP000016511"/>
    </source>
</evidence>
<comment type="caution">
    <text evidence="1">The sequence shown here is derived from an EMBL/GenBank/DDBJ whole genome shotgun (WGS) entry which is preliminary data.</text>
</comment>
<accession>U1YHT8</accession>
<proteinExistence type="predicted"/>
<dbReference type="Proteomes" id="UP000016511">
    <property type="component" value="Unassembled WGS sequence"/>
</dbReference>
<dbReference type="HOGENOM" id="CLU_2630416_0_0_9"/>
<evidence type="ECO:0000313" key="1">
    <source>
        <dbReference type="EMBL" id="ERI10326.1"/>
    </source>
</evidence>
<dbReference type="EMBL" id="AWSJ01000106">
    <property type="protein sequence ID" value="ERI10326.1"/>
    <property type="molecule type" value="Genomic_DNA"/>
</dbReference>
<sequence length="77" mass="8935">MLLVMKWEMYRKSLLLAHSKPSGQPPCSTMSLVRKSRIMSMMSGICMKRKKKQIVSMVPEADCLKRERQHSLPQKVD</sequence>
<protein>
    <submittedName>
        <fullName evidence="1">Uncharacterized protein</fullName>
    </submittedName>
</protein>